<keyword evidence="2" id="KW-1185">Reference proteome</keyword>
<dbReference type="EMBL" id="NHSJ01000057">
    <property type="protein sequence ID" value="PPQ31422.1"/>
    <property type="molecule type" value="Genomic_DNA"/>
</dbReference>
<comment type="caution">
    <text evidence="1">The sequence shown here is derived from an EMBL/GenBank/DDBJ whole genome shotgun (WGS) entry which is preliminary data.</text>
</comment>
<dbReference type="Proteomes" id="UP000239089">
    <property type="component" value="Unassembled WGS sequence"/>
</dbReference>
<dbReference type="SUPFAM" id="SSF48452">
    <property type="entry name" value="TPR-like"/>
    <property type="match status" value="1"/>
</dbReference>
<evidence type="ECO:0000313" key="2">
    <source>
        <dbReference type="Proteomes" id="UP000239089"/>
    </source>
</evidence>
<organism evidence="1 2">
    <name type="scientific">Rhodoblastus sphagnicola</name>
    <dbReference type="NCBI Taxonomy" id="333368"/>
    <lineage>
        <taxon>Bacteria</taxon>
        <taxon>Pseudomonadati</taxon>
        <taxon>Pseudomonadota</taxon>
        <taxon>Alphaproteobacteria</taxon>
        <taxon>Hyphomicrobiales</taxon>
        <taxon>Rhodoblastaceae</taxon>
        <taxon>Rhodoblastus</taxon>
    </lineage>
</organism>
<proteinExistence type="predicted"/>
<dbReference type="AlphaFoldDB" id="A0A2S6N9X2"/>
<dbReference type="Gene3D" id="1.25.40.10">
    <property type="entry name" value="Tetratricopeptide repeat domain"/>
    <property type="match status" value="1"/>
</dbReference>
<dbReference type="RefSeq" id="WP_104507527.1">
    <property type="nucleotide sequence ID" value="NZ_JACIGC010000009.1"/>
</dbReference>
<evidence type="ECO:0008006" key="3">
    <source>
        <dbReference type="Google" id="ProtNLM"/>
    </source>
</evidence>
<dbReference type="OrthoDB" id="7359089at2"/>
<accession>A0A2S6N9X2</accession>
<reference evidence="1 2" key="1">
    <citation type="journal article" date="2018" name="Arch. Microbiol.">
        <title>New insights into the metabolic potential of the phototrophic purple bacterium Rhodopila globiformis DSM 161(T) from its draft genome sequence and evidence for a vanadium-dependent nitrogenase.</title>
        <authorList>
            <person name="Imhoff J.F."/>
            <person name="Rahn T."/>
            <person name="Kunzel S."/>
            <person name="Neulinger S.C."/>
        </authorList>
    </citation>
    <scope>NUCLEOTIDE SEQUENCE [LARGE SCALE GENOMIC DNA]</scope>
    <source>
        <strain evidence="1 2">DSM 16996</strain>
    </source>
</reference>
<dbReference type="InterPro" id="IPR011990">
    <property type="entry name" value="TPR-like_helical_dom_sf"/>
</dbReference>
<sequence length="160" mass="17831">MLLNFPGSEEVSFGKVKPEIDALLQQGVVAYRSDFARAETFFRQALAAEPDELASYFCLYKIHTYHGDLDVALEMARTGLRKAAAQAGWPEDWRQWTPQNPFPDGAGRFALYTLKALSFIHLRREEVESAQEILSTLKTLDPQGEVGWPVIAALCEGLAA</sequence>
<name>A0A2S6N9X2_9HYPH</name>
<evidence type="ECO:0000313" key="1">
    <source>
        <dbReference type="EMBL" id="PPQ31422.1"/>
    </source>
</evidence>
<protein>
    <recommendedName>
        <fullName evidence="3">Tetratricopeptide repeat protein</fullName>
    </recommendedName>
</protein>
<gene>
    <name evidence="1" type="ORF">CCR94_08940</name>
</gene>